<accession>A0A368ZE71</accession>
<feature type="signal peptide" evidence="1">
    <location>
        <begin position="1"/>
        <end position="18"/>
    </location>
</feature>
<evidence type="ECO:0000313" key="3">
    <source>
        <dbReference type="Proteomes" id="UP000253436"/>
    </source>
</evidence>
<organism evidence="2 3">
    <name type="scientific">Winogradskyella arenosi</name>
    <dbReference type="NCBI Taxonomy" id="533325"/>
    <lineage>
        <taxon>Bacteria</taxon>
        <taxon>Pseudomonadati</taxon>
        <taxon>Bacteroidota</taxon>
        <taxon>Flavobacteriia</taxon>
        <taxon>Flavobacteriales</taxon>
        <taxon>Flavobacteriaceae</taxon>
        <taxon>Winogradskyella</taxon>
    </lineage>
</organism>
<dbReference type="RefSeq" id="WP_245935420.1">
    <property type="nucleotide sequence ID" value="NZ_QPJO01000003.1"/>
</dbReference>
<name>A0A368ZE71_9FLAO</name>
<feature type="chain" id="PRO_5016752803" evidence="1">
    <location>
        <begin position="19"/>
        <end position="179"/>
    </location>
</feature>
<dbReference type="InterPro" id="IPR010321">
    <property type="entry name" value="DUF922"/>
</dbReference>
<evidence type="ECO:0000256" key="1">
    <source>
        <dbReference type="SAM" id="SignalP"/>
    </source>
</evidence>
<dbReference type="AlphaFoldDB" id="A0A368ZE71"/>
<gene>
    <name evidence="2" type="ORF">DFQ08_103379</name>
</gene>
<evidence type="ECO:0000313" key="2">
    <source>
        <dbReference type="EMBL" id="RCW91549.1"/>
    </source>
</evidence>
<dbReference type="EMBL" id="QPJO01000003">
    <property type="protein sequence ID" value="RCW91549.1"/>
    <property type="molecule type" value="Genomic_DNA"/>
</dbReference>
<comment type="caution">
    <text evidence="2">The sequence shown here is derived from an EMBL/GenBank/DDBJ whole genome shotgun (WGS) entry which is preliminary data.</text>
</comment>
<dbReference type="Proteomes" id="UP000253436">
    <property type="component" value="Unassembled WGS sequence"/>
</dbReference>
<keyword evidence="1" id="KW-0732">Signal</keyword>
<proteinExistence type="predicted"/>
<protein>
    <submittedName>
        <fullName evidence="2">Uncharacterized protein DUF922</fullName>
    </submittedName>
</protein>
<reference evidence="2 3" key="1">
    <citation type="submission" date="2018-07" db="EMBL/GenBank/DDBJ databases">
        <title>Genomic Encyclopedia of Type Strains, Phase III (KMG-III): the genomes of soil and plant-associated and newly described type strains.</title>
        <authorList>
            <person name="Whitman W."/>
        </authorList>
    </citation>
    <scope>NUCLEOTIDE SEQUENCE [LARGE SCALE GENOMIC DNA]</scope>
    <source>
        <strain evidence="2 3">CECT 7958</strain>
    </source>
</reference>
<dbReference type="Pfam" id="PF06037">
    <property type="entry name" value="DUF922"/>
    <property type="match status" value="1"/>
</dbReference>
<keyword evidence="3" id="KW-1185">Reference proteome</keyword>
<sequence length="179" mass="20513">MKIIILFLSLLVVTPVSNDDAITWNEDKKLTWADFKAPPDSNSDAAALTASGITFGFTVKTSGSQIVDFSTTVSAQFYPHKSWYIKDKANPHVLAHEQLHFDITELYARQFRKELALLKVNRKIKAQMKALHSQINTALNERQQRYDLETNHSMNETAQQEWKTNITQELKQLESFQSL</sequence>